<name>A0A1Q3FC87_CULTA</name>
<feature type="domain" description="C2H2-type" evidence="9">
    <location>
        <begin position="294"/>
        <end position="316"/>
    </location>
</feature>
<dbReference type="AlphaFoldDB" id="A0A1Q3FC87"/>
<dbReference type="SMART" id="SM00868">
    <property type="entry name" value="zf-AD"/>
    <property type="match status" value="1"/>
</dbReference>
<evidence type="ECO:0000256" key="6">
    <source>
        <dbReference type="PROSITE-ProRule" id="PRU00309"/>
    </source>
</evidence>
<evidence type="ECO:0000256" key="5">
    <source>
        <dbReference type="PROSITE-ProRule" id="PRU00042"/>
    </source>
</evidence>
<dbReference type="InterPro" id="IPR038441">
    <property type="entry name" value="THAP_Znf_sf"/>
</dbReference>
<feature type="binding site" evidence="7">
    <location>
        <position position="149"/>
    </location>
    <ligand>
        <name>Zn(2+)</name>
        <dbReference type="ChEBI" id="CHEBI:29105"/>
    </ligand>
</feature>
<evidence type="ECO:0000256" key="3">
    <source>
        <dbReference type="ARBA" id="ARBA00022833"/>
    </source>
</evidence>
<dbReference type="PROSITE" id="PS50157">
    <property type="entry name" value="ZINC_FINGER_C2H2_2"/>
    <property type="match status" value="2"/>
</dbReference>
<feature type="domain" description="C2H2-type" evidence="9">
    <location>
        <begin position="361"/>
        <end position="389"/>
    </location>
</feature>
<dbReference type="PROSITE" id="PS00028">
    <property type="entry name" value="ZINC_FINGER_C2H2_1"/>
    <property type="match status" value="3"/>
</dbReference>
<evidence type="ECO:0000256" key="7">
    <source>
        <dbReference type="PROSITE-ProRule" id="PRU01263"/>
    </source>
</evidence>
<evidence type="ECO:0000256" key="8">
    <source>
        <dbReference type="SAM" id="MobiDB-lite"/>
    </source>
</evidence>
<dbReference type="SUPFAM" id="SSF57716">
    <property type="entry name" value="Glucocorticoid receptor-like (DNA-binding domain)"/>
    <property type="match status" value="1"/>
</dbReference>
<dbReference type="GO" id="GO:0005634">
    <property type="term" value="C:nucleus"/>
    <property type="evidence" value="ECO:0007669"/>
    <property type="project" value="InterPro"/>
</dbReference>
<feature type="region of interest" description="Disordered" evidence="8">
    <location>
        <begin position="192"/>
        <end position="291"/>
    </location>
</feature>
<dbReference type="InterPro" id="IPR012934">
    <property type="entry name" value="Znf_AD"/>
</dbReference>
<feature type="binding site" evidence="7">
    <location>
        <position position="99"/>
    </location>
    <ligand>
        <name>Zn(2+)</name>
        <dbReference type="ChEBI" id="CHEBI:29105"/>
    </ligand>
</feature>
<dbReference type="GO" id="GO:0003677">
    <property type="term" value="F:DNA binding"/>
    <property type="evidence" value="ECO:0007669"/>
    <property type="project" value="UniProtKB-UniRule"/>
</dbReference>
<evidence type="ECO:0000256" key="4">
    <source>
        <dbReference type="ARBA" id="ARBA00023125"/>
    </source>
</evidence>
<sequence length="393" mass="44764">MLRRKHNLNCIVEDCETKAYSSRSVFAFPRCPERSKLWKQALGIHPEAEILSGEGVCSLHFSVELMKKDEGDPRNTWLLPGAIPGADRASSASANPVHCRMCGALQETIPNRKVSDLRRDTQLLPVLDICLDLTGEINSLLPDGVCEACTSMVRYISKYAQSCWKAQEELAKTYAPGKDAKVEPWKRLTYSQEETHENDPLQLTEDIPETKPVVNEEPSESEMIELIPMEEVKQEPQSELNATEYSQQPTFEPEETPQPEPEPPTPSNSKSRKRSAEPPVKRSRPAGGTPGDMYDCDFCAQKFAIKKQLDQHIRDHIRNLAEMEKKRQLQVSQFRCLSCKAEFPTADQLKTHFTAYHQKKIECQKCNMTFNFKNLLEKHNVQVHPKRKKKSAQ</sequence>
<evidence type="ECO:0000313" key="12">
    <source>
        <dbReference type="EMBL" id="JAV25122.1"/>
    </source>
</evidence>
<dbReference type="SMART" id="SM00355">
    <property type="entry name" value="ZnF_C2H2"/>
    <property type="match status" value="3"/>
</dbReference>
<feature type="binding site" evidence="7">
    <location>
        <position position="102"/>
    </location>
    <ligand>
        <name>Zn(2+)</name>
        <dbReference type="ChEBI" id="CHEBI:29105"/>
    </ligand>
</feature>
<evidence type="ECO:0000256" key="2">
    <source>
        <dbReference type="ARBA" id="ARBA00022771"/>
    </source>
</evidence>
<dbReference type="PROSITE" id="PS51915">
    <property type="entry name" value="ZAD"/>
    <property type="match status" value="1"/>
</dbReference>
<feature type="domain" description="ZAD" evidence="11">
    <location>
        <begin position="97"/>
        <end position="173"/>
    </location>
</feature>
<dbReference type="PROSITE" id="PS50950">
    <property type="entry name" value="ZF_THAP"/>
    <property type="match status" value="1"/>
</dbReference>
<evidence type="ECO:0000256" key="1">
    <source>
        <dbReference type="ARBA" id="ARBA00022723"/>
    </source>
</evidence>
<feature type="compositionally biased region" description="Polar residues" evidence="8">
    <location>
        <begin position="237"/>
        <end position="246"/>
    </location>
</feature>
<dbReference type="Gene3D" id="6.20.210.20">
    <property type="entry name" value="THAP domain"/>
    <property type="match status" value="1"/>
</dbReference>
<keyword evidence="3 7" id="KW-0862">Zinc</keyword>
<dbReference type="GO" id="GO:0008270">
    <property type="term" value="F:zinc ion binding"/>
    <property type="evidence" value="ECO:0007669"/>
    <property type="project" value="UniProtKB-UniRule"/>
</dbReference>
<proteinExistence type="predicted"/>
<organism evidence="12">
    <name type="scientific">Culex tarsalis</name>
    <name type="common">Encephalitis mosquito</name>
    <dbReference type="NCBI Taxonomy" id="7177"/>
    <lineage>
        <taxon>Eukaryota</taxon>
        <taxon>Metazoa</taxon>
        <taxon>Ecdysozoa</taxon>
        <taxon>Arthropoda</taxon>
        <taxon>Hexapoda</taxon>
        <taxon>Insecta</taxon>
        <taxon>Pterygota</taxon>
        <taxon>Neoptera</taxon>
        <taxon>Endopterygota</taxon>
        <taxon>Diptera</taxon>
        <taxon>Nematocera</taxon>
        <taxon>Culicoidea</taxon>
        <taxon>Culicidae</taxon>
        <taxon>Culicinae</taxon>
        <taxon>Culicini</taxon>
        <taxon>Culex</taxon>
        <taxon>Culex</taxon>
    </lineage>
</organism>
<dbReference type="EMBL" id="GFDL01009923">
    <property type="protein sequence ID" value="JAV25122.1"/>
    <property type="molecule type" value="Transcribed_RNA"/>
</dbReference>
<dbReference type="InterPro" id="IPR006612">
    <property type="entry name" value="THAP_Znf"/>
</dbReference>
<protein>
    <submittedName>
        <fullName evidence="12">Uncharacterized protein</fullName>
    </submittedName>
</protein>
<feature type="binding site" evidence="7">
    <location>
        <position position="146"/>
    </location>
    <ligand>
        <name>Zn(2+)</name>
        <dbReference type="ChEBI" id="CHEBI:29105"/>
    </ligand>
</feature>
<evidence type="ECO:0000259" key="10">
    <source>
        <dbReference type="PROSITE" id="PS50950"/>
    </source>
</evidence>
<feature type="domain" description="THAP-type" evidence="10">
    <location>
        <begin position="1"/>
        <end position="87"/>
    </location>
</feature>
<evidence type="ECO:0000259" key="11">
    <source>
        <dbReference type="PROSITE" id="PS51915"/>
    </source>
</evidence>
<reference evidence="12" key="1">
    <citation type="submission" date="2017-01" db="EMBL/GenBank/DDBJ databases">
        <title>A deep insight into the sialotranscriptome of adult male and female Cluex tarsalis mosquitoes.</title>
        <authorList>
            <person name="Ribeiro J.M."/>
            <person name="Moreira F."/>
            <person name="Bernard K.A."/>
            <person name="Calvo E."/>
        </authorList>
    </citation>
    <scope>NUCLEOTIDE SEQUENCE</scope>
    <source>
        <strain evidence="12">Kern County</strain>
        <tissue evidence="12">Salivary glands</tissue>
    </source>
</reference>
<dbReference type="Pfam" id="PF05485">
    <property type="entry name" value="THAP"/>
    <property type="match status" value="1"/>
</dbReference>
<dbReference type="SMART" id="SM00692">
    <property type="entry name" value="DM3"/>
    <property type="match status" value="1"/>
</dbReference>
<keyword evidence="4 6" id="KW-0238">DNA-binding</keyword>
<keyword evidence="1 7" id="KW-0479">Metal-binding</keyword>
<dbReference type="InterPro" id="IPR013087">
    <property type="entry name" value="Znf_C2H2_type"/>
</dbReference>
<accession>A0A1Q3FC87</accession>
<evidence type="ECO:0000259" key="9">
    <source>
        <dbReference type="PROSITE" id="PS50157"/>
    </source>
</evidence>
<dbReference type="Gene3D" id="3.30.160.60">
    <property type="entry name" value="Classic Zinc Finger"/>
    <property type="match status" value="1"/>
</dbReference>
<keyword evidence="2 5" id="KW-0863">Zinc-finger</keyword>